<feature type="compositionally biased region" description="Basic and acidic residues" evidence="1">
    <location>
        <begin position="81"/>
        <end position="93"/>
    </location>
</feature>
<dbReference type="GeneID" id="63690989"/>
<dbReference type="STRING" id="1858805.M5FP88"/>
<evidence type="ECO:0000313" key="3">
    <source>
        <dbReference type="Proteomes" id="UP000030653"/>
    </source>
</evidence>
<dbReference type="AlphaFoldDB" id="M5FP88"/>
<organism evidence="2 3">
    <name type="scientific">Dacryopinax primogenitus (strain DJM 731)</name>
    <name type="common">Brown rot fungus</name>
    <dbReference type="NCBI Taxonomy" id="1858805"/>
    <lineage>
        <taxon>Eukaryota</taxon>
        <taxon>Fungi</taxon>
        <taxon>Dikarya</taxon>
        <taxon>Basidiomycota</taxon>
        <taxon>Agaricomycotina</taxon>
        <taxon>Dacrymycetes</taxon>
        <taxon>Dacrymycetales</taxon>
        <taxon>Dacrymycetaceae</taxon>
        <taxon>Dacryopinax</taxon>
    </lineage>
</organism>
<feature type="compositionally biased region" description="Low complexity" evidence="1">
    <location>
        <begin position="111"/>
        <end position="137"/>
    </location>
</feature>
<evidence type="ECO:0000256" key="1">
    <source>
        <dbReference type="SAM" id="MobiDB-lite"/>
    </source>
</evidence>
<dbReference type="EMBL" id="JH795873">
    <property type="protein sequence ID" value="EJT98330.1"/>
    <property type="molecule type" value="Genomic_DNA"/>
</dbReference>
<dbReference type="RefSeq" id="XP_040625228.1">
    <property type="nucleotide sequence ID" value="XM_040775927.1"/>
</dbReference>
<dbReference type="PANTHER" id="PTHR37450:SF1">
    <property type="entry name" value="CIPC PROTEIN"/>
    <property type="match status" value="1"/>
</dbReference>
<dbReference type="HOGENOM" id="CLU_1320863_0_0_1"/>
<proteinExistence type="predicted"/>
<sequence>MGNVRSTAEPRAHLTYEIIAAAAGFAAMRMWEDNLRQQGHAPHHSLARELLAAFAAAEIEKLVETKGLAWLDKERAKREAAQSADRLVREQYPDRPASGPAPREHPPSSGPPTTSAPASAASAASRRSSMSASSKPPITLFFPPPSSPWANGARPAPTSTGQYYPQGRAGSSVAASATGSSVHGPEDMSRLREEEAKRHKLIKRDFAY</sequence>
<dbReference type="Proteomes" id="UP000030653">
    <property type="component" value="Unassembled WGS sequence"/>
</dbReference>
<protein>
    <submittedName>
        <fullName evidence="2">Uncharacterized protein</fullName>
    </submittedName>
</protein>
<gene>
    <name evidence="2" type="ORF">DACRYDRAFT_70765</name>
</gene>
<feature type="compositionally biased region" description="Basic and acidic residues" evidence="1">
    <location>
        <begin position="184"/>
        <end position="196"/>
    </location>
</feature>
<evidence type="ECO:0000313" key="2">
    <source>
        <dbReference type="EMBL" id="EJT98330.1"/>
    </source>
</evidence>
<feature type="compositionally biased region" description="Low complexity" evidence="1">
    <location>
        <begin position="169"/>
        <end position="182"/>
    </location>
</feature>
<dbReference type="OrthoDB" id="9895617at2759"/>
<accession>M5FP88</accession>
<dbReference type="PANTHER" id="PTHR37450">
    <property type="entry name" value="CIPC PROTEIN"/>
    <property type="match status" value="1"/>
</dbReference>
<name>M5FP88_DACPD</name>
<dbReference type="InterPro" id="IPR022234">
    <property type="entry name" value="DUF3759"/>
</dbReference>
<reference evidence="2 3" key="1">
    <citation type="journal article" date="2012" name="Science">
        <title>The Paleozoic origin of enzymatic lignin decomposition reconstructed from 31 fungal genomes.</title>
        <authorList>
            <person name="Floudas D."/>
            <person name="Binder M."/>
            <person name="Riley R."/>
            <person name="Barry K."/>
            <person name="Blanchette R.A."/>
            <person name="Henrissat B."/>
            <person name="Martinez A.T."/>
            <person name="Otillar R."/>
            <person name="Spatafora J.W."/>
            <person name="Yadav J.S."/>
            <person name="Aerts A."/>
            <person name="Benoit I."/>
            <person name="Boyd A."/>
            <person name="Carlson A."/>
            <person name="Copeland A."/>
            <person name="Coutinho P.M."/>
            <person name="de Vries R.P."/>
            <person name="Ferreira P."/>
            <person name="Findley K."/>
            <person name="Foster B."/>
            <person name="Gaskell J."/>
            <person name="Glotzer D."/>
            <person name="Gorecki P."/>
            <person name="Heitman J."/>
            <person name="Hesse C."/>
            <person name="Hori C."/>
            <person name="Igarashi K."/>
            <person name="Jurgens J.A."/>
            <person name="Kallen N."/>
            <person name="Kersten P."/>
            <person name="Kohler A."/>
            <person name="Kuees U."/>
            <person name="Kumar T.K.A."/>
            <person name="Kuo A."/>
            <person name="LaButti K."/>
            <person name="Larrondo L.F."/>
            <person name="Lindquist E."/>
            <person name="Ling A."/>
            <person name="Lombard V."/>
            <person name="Lucas S."/>
            <person name="Lundell T."/>
            <person name="Martin R."/>
            <person name="McLaughlin D.J."/>
            <person name="Morgenstern I."/>
            <person name="Morin E."/>
            <person name="Murat C."/>
            <person name="Nagy L.G."/>
            <person name="Nolan M."/>
            <person name="Ohm R.A."/>
            <person name="Patyshakuliyeva A."/>
            <person name="Rokas A."/>
            <person name="Ruiz-Duenas F.J."/>
            <person name="Sabat G."/>
            <person name="Salamov A."/>
            <person name="Samejima M."/>
            <person name="Schmutz J."/>
            <person name="Slot J.C."/>
            <person name="St John F."/>
            <person name="Stenlid J."/>
            <person name="Sun H."/>
            <person name="Sun S."/>
            <person name="Syed K."/>
            <person name="Tsang A."/>
            <person name="Wiebenga A."/>
            <person name="Young D."/>
            <person name="Pisabarro A."/>
            <person name="Eastwood D.C."/>
            <person name="Martin F."/>
            <person name="Cullen D."/>
            <person name="Grigoriev I.V."/>
            <person name="Hibbett D.S."/>
        </authorList>
    </citation>
    <scope>NUCLEOTIDE SEQUENCE [LARGE SCALE GENOMIC DNA]</scope>
    <source>
        <strain evidence="2 3">DJM-731 SS1</strain>
    </source>
</reference>
<feature type="region of interest" description="Disordered" evidence="1">
    <location>
        <begin position="81"/>
        <end position="196"/>
    </location>
</feature>
<keyword evidence="3" id="KW-1185">Reference proteome</keyword>
<dbReference type="Pfam" id="PF12585">
    <property type="entry name" value="DUF3759"/>
    <property type="match status" value="1"/>
</dbReference>